<dbReference type="GO" id="GO:0005737">
    <property type="term" value="C:cytoplasm"/>
    <property type="evidence" value="ECO:0007669"/>
    <property type="project" value="UniProtKB-SubCell"/>
</dbReference>
<keyword evidence="8 11" id="KW-0648">Protein biosynthesis</keyword>
<evidence type="ECO:0000256" key="12">
    <source>
        <dbReference type="PIRSR" id="PIRSR001549-1"/>
    </source>
</evidence>
<dbReference type="Pfam" id="PF13393">
    <property type="entry name" value="tRNA-synt_His"/>
    <property type="match status" value="1"/>
</dbReference>
<evidence type="ECO:0000313" key="14">
    <source>
        <dbReference type="EMBL" id="OGI44339.1"/>
    </source>
</evidence>
<comment type="subunit">
    <text evidence="3 11">Homodimer.</text>
</comment>
<dbReference type="GO" id="GO:0004821">
    <property type="term" value="F:histidine-tRNA ligase activity"/>
    <property type="evidence" value="ECO:0007669"/>
    <property type="project" value="UniProtKB-UniRule"/>
</dbReference>
<feature type="binding site" evidence="12">
    <location>
        <position position="113"/>
    </location>
    <ligand>
        <name>L-histidine</name>
        <dbReference type="ChEBI" id="CHEBI:57595"/>
    </ligand>
</feature>
<evidence type="ECO:0000256" key="7">
    <source>
        <dbReference type="ARBA" id="ARBA00022840"/>
    </source>
</evidence>
<protein>
    <recommendedName>
        <fullName evidence="11">Histidine--tRNA ligase</fullName>
        <ecNumber evidence="11">6.1.1.21</ecNumber>
    </recommendedName>
    <alternativeName>
        <fullName evidence="11">Histidyl-tRNA synthetase</fullName>
        <shortName evidence="11">HisRS</shortName>
    </alternativeName>
</protein>
<dbReference type="PROSITE" id="PS50862">
    <property type="entry name" value="AA_TRNA_LIGASE_II"/>
    <property type="match status" value="1"/>
</dbReference>
<keyword evidence="7 11" id="KW-0067">ATP-binding</keyword>
<dbReference type="InterPro" id="IPR015807">
    <property type="entry name" value="His-tRNA-ligase"/>
</dbReference>
<dbReference type="InterPro" id="IPR004154">
    <property type="entry name" value="Anticodon-bd"/>
</dbReference>
<reference evidence="14 15" key="1">
    <citation type="journal article" date="2016" name="Nat. Commun.">
        <title>Thousands of microbial genomes shed light on interconnected biogeochemical processes in an aquifer system.</title>
        <authorList>
            <person name="Anantharaman K."/>
            <person name="Brown C.T."/>
            <person name="Hug L.A."/>
            <person name="Sharon I."/>
            <person name="Castelle C.J."/>
            <person name="Probst A.J."/>
            <person name="Thomas B.C."/>
            <person name="Singh A."/>
            <person name="Wilkins M.J."/>
            <person name="Karaoz U."/>
            <person name="Brodie E.L."/>
            <person name="Williams K.H."/>
            <person name="Hubbard S.S."/>
            <person name="Banfield J.F."/>
        </authorList>
    </citation>
    <scope>NUCLEOTIDE SEQUENCE [LARGE SCALE GENOMIC DNA]</scope>
</reference>
<dbReference type="PIRSF" id="PIRSF001549">
    <property type="entry name" value="His-tRNA_synth"/>
    <property type="match status" value="1"/>
</dbReference>
<evidence type="ECO:0000256" key="2">
    <source>
        <dbReference type="ARBA" id="ARBA00008226"/>
    </source>
</evidence>
<evidence type="ECO:0000259" key="13">
    <source>
        <dbReference type="PROSITE" id="PS50862"/>
    </source>
</evidence>
<evidence type="ECO:0000256" key="10">
    <source>
        <dbReference type="ARBA" id="ARBA00047639"/>
    </source>
</evidence>
<comment type="subcellular location">
    <subcellularLocation>
        <location evidence="1 11">Cytoplasm</location>
    </subcellularLocation>
</comment>
<dbReference type="Pfam" id="PF03129">
    <property type="entry name" value="HGTP_anticodon"/>
    <property type="match status" value="1"/>
</dbReference>
<proteinExistence type="inferred from homology"/>
<feature type="binding site" evidence="12">
    <location>
        <position position="131"/>
    </location>
    <ligand>
        <name>L-histidine</name>
        <dbReference type="ChEBI" id="CHEBI:57595"/>
    </ligand>
</feature>
<comment type="catalytic activity">
    <reaction evidence="10 11">
        <text>tRNA(His) + L-histidine + ATP = L-histidyl-tRNA(His) + AMP + diphosphate + H(+)</text>
        <dbReference type="Rhea" id="RHEA:17313"/>
        <dbReference type="Rhea" id="RHEA-COMP:9665"/>
        <dbReference type="Rhea" id="RHEA-COMP:9689"/>
        <dbReference type="ChEBI" id="CHEBI:15378"/>
        <dbReference type="ChEBI" id="CHEBI:30616"/>
        <dbReference type="ChEBI" id="CHEBI:33019"/>
        <dbReference type="ChEBI" id="CHEBI:57595"/>
        <dbReference type="ChEBI" id="CHEBI:78442"/>
        <dbReference type="ChEBI" id="CHEBI:78527"/>
        <dbReference type="ChEBI" id="CHEBI:456215"/>
        <dbReference type="EC" id="6.1.1.21"/>
    </reaction>
</comment>
<dbReference type="GO" id="GO:0005524">
    <property type="term" value="F:ATP binding"/>
    <property type="evidence" value="ECO:0007669"/>
    <property type="project" value="UniProtKB-UniRule"/>
</dbReference>
<evidence type="ECO:0000256" key="5">
    <source>
        <dbReference type="ARBA" id="ARBA00022598"/>
    </source>
</evidence>
<dbReference type="AlphaFoldDB" id="A0A1F6TGW3"/>
<dbReference type="SUPFAM" id="SSF52954">
    <property type="entry name" value="Class II aaRS ABD-related"/>
    <property type="match status" value="1"/>
</dbReference>
<sequence length="420" mass="46085">MSKVIQAVRGMNDLLPDAVERWQRIEGVARALLAAYGYREIRFPVVEKTELFARSIGSLTDIVEKEMYTFEDSNHESLTLRPEGTAGCVRAGIENGLLHNQVQRFWYGGPMFRHERPQKGRYRQFHQIGVEAFGMEGPDVDVEQILMCVRLWRALGVDGLTLQINSLGTPAARAAYRKVLVRYLETRRAELDADSLRRLDKNPLRILDSKNPAMQDVIAGAPELAAHLDDESRAHFAQLRALLDGAGVRYEVNPRLVRGLDYYTRTVFEWASERLGAQSAVCAGGRYDGLVELLGGRPAPAAGFALGLERLVELLSPPAGAPANAPQVYLALIGASVVEPGLKLAESLRDLGLRVECNCGGGSLTAQIKRADRSGARFALLLGQEEHEQHAVAVKDLRAGAGQELVGLAAVGDYLRRKLA</sequence>
<dbReference type="Gene3D" id="3.30.930.10">
    <property type="entry name" value="Bira Bifunctional Protein, Domain 2"/>
    <property type="match status" value="1"/>
</dbReference>
<dbReference type="PANTHER" id="PTHR43707">
    <property type="entry name" value="HISTIDYL-TRNA SYNTHETASE"/>
    <property type="match status" value="1"/>
</dbReference>
<dbReference type="InterPro" id="IPR041715">
    <property type="entry name" value="HisRS-like_core"/>
</dbReference>
<gene>
    <name evidence="11" type="primary">hisS</name>
    <name evidence="14" type="ORF">A2V92_05585</name>
</gene>
<dbReference type="InterPro" id="IPR006195">
    <property type="entry name" value="aa-tRNA-synth_II"/>
</dbReference>
<evidence type="ECO:0000256" key="11">
    <source>
        <dbReference type="HAMAP-Rule" id="MF_00127"/>
    </source>
</evidence>
<dbReference type="Gene3D" id="3.40.50.800">
    <property type="entry name" value="Anticodon-binding domain"/>
    <property type="match status" value="1"/>
</dbReference>
<feature type="binding site" evidence="12">
    <location>
        <position position="127"/>
    </location>
    <ligand>
        <name>L-histidine</name>
        <dbReference type="ChEBI" id="CHEBI:57595"/>
    </ligand>
</feature>
<keyword evidence="9 11" id="KW-0030">Aminoacyl-tRNA synthetase</keyword>
<feature type="binding site" evidence="12">
    <location>
        <begin position="83"/>
        <end position="85"/>
    </location>
    <ligand>
        <name>L-histidine</name>
        <dbReference type="ChEBI" id="CHEBI:57595"/>
    </ligand>
</feature>
<dbReference type="EC" id="6.1.1.21" evidence="11"/>
<dbReference type="GO" id="GO:0006427">
    <property type="term" value="P:histidyl-tRNA aminoacylation"/>
    <property type="evidence" value="ECO:0007669"/>
    <property type="project" value="UniProtKB-UniRule"/>
</dbReference>
<comment type="similarity">
    <text evidence="2 11">Belongs to the class-II aminoacyl-tRNA synthetase family.</text>
</comment>
<dbReference type="NCBIfam" id="TIGR00442">
    <property type="entry name" value="hisS"/>
    <property type="match status" value="1"/>
</dbReference>
<name>A0A1F6TGW3_9PROT</name>
<dbReference type="CDD" id="cd00859">
    <property type="entry name" value="HisRS_anticodon"/>
    <property type="match status" value="1"/>
</dbReference>
<dbReference type="SUPFAM" id="SSF55681">
    <property type="entry name" value="Class II aaRS and biotin synthetases"/>
    <property type="match status" value="1"/>
</dbReference>
<dbReference type="InterPro" id="IPR004516">
    <property type="entry name" value="HisRS/HisZ"/>
</dbReference>
<dbReference type="InterPro" id="IPR036621">
    <property type="entry name" value="Anticodon-bd_dom_sf"/>
</dbReference>
<evidence type="ECO:0000256" key="8">
    <source>
        <dbReference type="ARBA" id="ARBA00022917"/>
    </source>
</evidence>
<evidence type="ECO:0000256" key="6">
    <source>
        <dbReference type="ARBA" id="ARBA00022741"/>
    </source>
</evidence>
<dbReference type="InterPro" id="IPR033656">
    <property type="entry name" value="HisRS_anticodon"/>
</dbReference>
<keyword evidence="4 11" id="KW-0963">Cytoplasm</keyword>
<dbReference type="Proteomes" id="UP000179344">
    <property type="component" value="Unassembled WGS sequence"/>
</dbReference>
<evidence type="ECO:0000256" key="9">
    <source>
        <dbReference type="ARBA" id="ARBA00023146"/>
    </source>
</evidence>
<evidence type="ECO:0000256" key="1">
    <source>
        <dbReference type="ARBA" id="ARBA00004496"/>
    </source>
</evidence>
<feature type="domain" description="Aminoacyl-transfer RNA synthetases class-II family profile" evidence="13">
    <location>
        <begin position="1"/>
        <end position="326"/>
    </location>
</feature>
<keyword evidence="6 11" id="KW-0547">Nucleotide-binding</keyword>
<dbReference type="InterPro" id="IPR045864">
    <property type="entry name" value="aa-tRNA-synth_II/BPL/LPL"/>
</dbReference>
<feature type="binding site" evidence="12">
    <location>
        <position position="258"/>
    </location>
    <ligand>
        <name>L-histidine</name>
        <dbReference type="ChEBI" id="CHEBI:57595"/>
    </ligand>
</feature>
<keyword evidence="5 11" id="KW-0436">Ligase</keyword>
<dbReference type="PANTHER" id="PTHR43707:SF1">
    <property type="entry name" value="HISTIDINE--TRNA LIGASE, MITOCHONDRIAL-RELATED"/>
    <property type="match status" value="1"/>
</dbReference>
<evidence type="ECO:0000256" key="3">
    <source>
        <dbReference type="ARBA" id="ARBA00011738"/>
    </source>
</evidence>
<organism evidence="14 15">
    <name type="scientific">Candidatus Muproteobacteria bacterium RBG_16_65_31</name>
    <dbReference type="NCBI Taxonomy" id="1817759"/>
    <lineage>
        <taxon>Bacteria</taxon>
        <taxon>Pseudomonadati</taxon>
        <taxon>Pseudomonadota</taxon>
        <taxon>Candidatus Muproteobacteria</taxon>
    </lineage>
</organism>
<comment type="caution">
    <text evidence="14">The sequence shown here is derived from an EMBL/GenBank/DDBJ whole genome shotgun (WGS) entry which is preliminary data.</text>
</comment>
<feature type="binding site" evidence="12">
    <location>
        <begin position="262"/>
        <end position="263"/>
    </location>
    <ligand>
        <name>L-histidine</name>
        <dbReference type="ChEBI" id="CHEBI:57595"/>
    </ligand>
</feature>
<accession>A0A1F6TGW3</accession>
<dbReference type="CDD" id="cd00773">
    <property type="entry name" value="HisRS-like_core"/>
    <property type="match status" value="1"/>
</dbReference>
<dbReference type="FunFam" id="3.30.930.10:FF:000005">
    <property type="entry name" value="Histidine--tRNA ligase"/>
    <property type="match status" value="1"/>
</dbReference>
<dbReference type="HAMAP" id="MF_00127">
    <property type="entry name" value="His_tRNA_synth"/>
    <property type="match status" value="1"/>
</dbReference>
<dbReference type="EMBL" id="MFST01000053">
    <property type="protein sequence ID" value="OGI44339.1"/>
    <property type="molecule type" value="Genomic_DNA"/>
</dbReference>
<evidence type="ECO:0000256" key="4">
    <source>
        <dbReference type="ARBA" id="ARBA00022490"/>
    </source>
</evidence>
<evidence type="ECO:0000313" key="15">
    <source>
        <dbReference type="Proteomes" id="UP000179344"/>
    </source>
</evidence>